<feature type="transmembrane region" description="Helical" evidence="7">
    <location>
        <begin position="196"/>
        <end position="215"/>
    </location>
</feature>
<dbReference type="SMART" id="SM00387">
    <property type="entry name" value="HATPase_c"/>
    <property type="match status" value="1"/>
</dbReference>
<keyword evidence="4 9" id="KW-0418">Kinase</keyword>
<dbReference type="Proteomes" id="UP001600165">
    <property type="component" value="Unassembled WGS sequence"/>
</dbReference>
<name>A0ABW6IAS0_9CYAN</name>
<feature type="coiled-coil region" evidence="6">
    <location>
        <begin position="219"/>
        <end position="274"/>
    </location>
</feature>
<dbReference type="InterPro" id="IPR036097">
    <property type="entry name" value="HisK_dim/P_sf"/>
</dbReference>
<dbReference type="InterPro" id="IPR003661">
    <property type="entry name" value="HisK_dim/P_dom"/>
</dbReference>
<evidence type="ECO:0000256" key="7">
    <source>
        <dbReference type="SAM" id="Phobius"/>
    </source>
</evidence>
<evidence type="ECO:0000256" key="6">
    <source>
        <dbReference type="SAM" id="Coils"/>
    </source>
</evidence>
<evidence type="ECO:0000256" key="5">
    <source>
        <dbReference type="ARBA" id="ARBA00023012"/>
    </source>
</evidence>
<dbReference type="PANTHER" id="PTHR43065">
    <property type="entry name" value="SENSOR HISTIDINE KINASE"/>
    <property type="match status" value="1"/>
</dbReference>
<keyword evidence="7" id="KW-0472">Membrane</keyword>
<dbReference type="SUPFAM" id="SSF55874">
    <property type="entry name" value="ATPase domain of HSP90 chaperone/DNA topoisomerase II/histidine kinase"/>
    <property type="match status" value="1"/>
</dbReference>
<dbReference type="Gene3D" id="1.10.287.130">
    <property type="match status" value="1"/>
</dbReference>
<keyword evidence="3" id="KW-0597">Phosphoprotein</keyword>
<protein>
    <recommendedName>
        <fullName evidence="2">histidine kinase</fullName>
        <ecNumber evidence="2">2.7.13.3</ecNumber>
    </recommendedName>
</protein>
<feature type="domain" description="Histidine kinase" evidence="8">
    <location>
        <begin position="487"/>
        <end position="592"/>
    </location>
</feature>
<dbReference type="GO" id="GO:0016301">
    <property type="term" value="F:kinase activity"/>
    <property type="evidence" value="ECO:0007669"/>
    <property type="project" value="UniProtKB-KW"/>
</dbReference>
<keyword evidence="4 9" id="KW-0808">Transferase</keyword>
<dbReference type="InterPro" id="IPR005467">
    <property type="entry name" value="His_kinase_dom"/>
</dbReference>
<evidence type="ECO:0000256" key="1">
    <source>
        <dbReference type="ARBA" id="ARBA00000085"/>
    </source>
</evidence>
<evidence type="ECO:0000256" key="4">
    <source>
        <dbReference type="ARBA" id="ARBA00022777"/>
    </source>
</evidence>
<gene>
    <name evidence="9" type="ORF">ACFVKH_03135</name>
</gene>
<evidence type="ECO:0000313" key="9">
    <source>
        <dbReference type="EMBL" id="MFE4105256.1"/>
    </source>
</evidence>
<evidence type="ECO:0000313" key="10">
    <source>
        <dbReference type="Proteomes" id="UP001600165"/>
    </source>
</evidence>
<keyword evidence="10" id="KW-1185">Reference proteome</keyword>
<dbReference type="RefSeq" id="WP_377961489.1">
    <property type="nucleotide sequence ID" value="NZ_JBHZOL010000021.1"/>
</dbReference>
<keyword evidence="5" id="KW-0902">Two-component regulatory system</keyword>
<evidence type="ECO:0000256" key="3">
    <source>
        <dbReference type="ARBA" id="ARBA00022553"/>
    </source>
</evidence>
<dbReference type="EC" id="2.7.13.3" evidence="2"/>
<keyword evidence="7" id="KW-1133">Transmembrane helix</keyword>
<accession>A0ABW6IAS0</accession>
<comment type="catalytic activity">
    <reaction evidence="1">
        <text>ATP + protein L-histidine = ADP + protein N-phospho-L-histidine.</text>
        <dbReference type="EC" id="2.7.13.3"/>
    </reaction>
</comment>
<comment type="caution">
    <text evidence="9">The sequence shown here is derived from an EMBL/GenBank/DDBJ whole genome shotgun (WGS) entry which is preliminary data.</text>
</comment>
<sequence length="606" mass="66359">MFNLSRYFSATSLTAFAIAIAAFGVFNRQSAVANLVKIVEHNNQVLTRSFANSLWLEYGDFLTSTQSLSPKALRYSPETQKLRQAILNETQGLPVIKVKIFDQAGRVVFSTVPAQTGLDGSASAGFQAAQSGETASSFKHGSTVFADVPQLANRRLVSSYVPIRSGGTDDPVMGVLELYTDVTLPMQAVQRNQFKILLGMVGGAALLYVVLFAIVSRANRILKRQHQDLEIAKESLAAANQELEYRVVQRTAELQAANDRLQGTLSELTQTQAQLIHQEKMSSLGQLVAGVAHEVNTPLGAIRSSVGSVAKFLQQTLTRLPLLLRSLSEPEQTQLIAFLQRSLQASSLLSAREERKFRKSLTQTLQTQGVSKAETIADMLVDIGLYQETEAFLPLLLRPDSDQIVETVYKLSGIQRGIQTIEMAADRASKVIFALKTYARYDQSGETTQALVTDGIETALMLYHNQLKRGVEIERHYQAVPLIRCFEDQLNQVWTNLIHNALQAMDYSGCLCIRVEPQGEGVEVAIADSGKGIAPDIQRQIFEPFFTTKPAGEGSGLGLNIVKKIVDRHGGTIRVTSVPGQTVFTLWLPSNLALQAEVSPPAQLAV</sequence>
<dbReference type="CDD" id="cd00082">
    <property type="entry name" value="HisKA"/>
    <property type="match status" value="1"/>
</dbReference>
<dbReference type="InterPro" id="IPR003594">
    <property type="entry name" value="HATPase_dom"/>
</dbReference>
<keyword evidence="7" id="KW-0812">Transmembrane</keyword>
<dbReference type="PROSITE" id="PS50109">
    <property type="entry name" value="HIS_KIN"/>
    <property type="match status" value="1"/>
</dbReference>
<dbReference type="PRINTS" id="PR00344">
    <property type="entry name" value="BCTRLSENSOR"/>
</dbReference>
<proteinExistence type="predicted"/>
<dbReference type="SUPFAM" id="SSF47384">
    <property type="entry name" value="Homodimeric domain of signal transducing histidine kinase"/>
    <property type="match status" value="1"/>
</dbReference>
<dbReference type="PANTHER" id="PTHR43065:SF48">
    <property type="entry name" value="HISTIDINE KINASE"/>
    <property type="match status" value="1"/>
</dbReference>
<evidence type="ECO:0000256" key="2">
    <source>
        <dbReference type="ARBA" id="ARBA00012438"/>
    </source>
</evidence>
<dbReference type="Gene3D" id="3.30.565.10">
    <property type="entry name" value="Histidine kinase-like ATPase, C-terminal domain"/>
    <property type="match status" value="1"/>
</dbReference>
<organism evidence="9 10">
    <name type="scientific">Almyronema epifaneia S1</name>
    <dbReference type="NCBI Taxonomy" id="2991925"/>
    <lineage>
        <taxon>Bacteria</taxon>
        <taxon>Bacillati</taxon>
        <taxon>Cyanobacteriota</taxon>
        <taxon>Cyanophyceae</taxon>
        <taxon>Nodosilineales</taxon>
        <taxon>Nodosilineaceae</taxon>
        <taxon>Almyronema</taxon>
        <taxon>Almyronema epifaneia</taxon>
    </lineage>
</organism>
<feature type="transmembrane region" description="Helical" evidence="7">
    <location>
        <begin position="6"/>
        <end position="26"/>
    </location>
</feature>
<reference evidence="9 10" key="1">
    <citation type="submission" date="2024-10" db="EMBL/GenBank/DDBJ databases">
        <authorList>
            <person name="Ratan Roy A."/>
            <person name="Morales Sandoval P.H."/>
            <person name="De Los Santos Villalobos S."/>
            <person name="Chakraborty S."/>
            <person name="Mukherjee J."/>
        </authorList>
    </citation>
    <scope>NUCLEOTIDE SEQUENCE [LARGE SCALE GENOMIC DNA]</scope>
    <source>
        <strain evidence="9 10">S1</strain>
    </source>
</reference>
<keyword evidence="6" id="KW-0175">Coiled coil</keyword>
<dbReference type="Pfam" id="PF02518">
    <property type="entry name" value="HATPase_c"/>
    <property type="match status" value="1"/>
</dbReference>
<dbReference type="InterPro" id="IPR036890">
    <property type="entry name" value="HATPase_C_sf"/>
</dbReference>
<dbReference type="EMBL" id="JBHZOL010000021">
    <property type="protein sequence ID" value="MFE4105256.1"/>
    <property type="molecule type" value="Genomic_DNA"/>
</dbReference>
<evidence type="ECO:0000259" key="8">
    <source>
        <dbReference type="PROSITE" id="PS50109"/>
    </source>
</evidence>
<dbReference type="InterPro" id="IPR004358">
    <property type="entry name" value="Sig_transdc_His_kin-like_C"/>
</dbReference>